<comment type="caution">
    <text evidence="1">The sequence shown here is derived from an EMBL/GenBank/DDBJ whole genome shotgun (WGS) entry which is preliminary data.</text>
</comment>
<sequence length="47" mass="5441">MKRIKNKEKIQIPVEIDPHHMLVLPDVTRVRTAVIKLVPNRRKSGGK</sequence>
<evidence type="ECO:0000313" key="1">
    <source>
        <dbReference type="EMBL" id="MBD7965955.1"/>
    </source>
</evidence>
<protein>
    <submittedName>
        <fullName evidence="1">Uncharacterized protein</fullName>
    </submittedName>
</protein>
<keyword evidence="2" id="KW-1185">Reference proteome</keyword>
<dbReference type="EMBL" id="JACSQM010000011">
    <property type="protein sequence ID" value="MBD7965955.1"/>
    <property type="molecule type" value="Genomic_DNA"/>
</dbReference>
<gene>
    <name evidence="1" type="ORF">H9648_18010</name>
</gene>
<evidence type="ECO:0000313" key="2">
    <source>
        <dbReference type="Proteomes" id="UP000603641"/>
    </source>
</evidence>
<accession>A0ABR8SRE1</accession>
<dbReference type="Proteomes" id="UP000603641">
    <property type="component" value="Unassembled WGS sequence"/>
</dbReference>
<dbReference type="RefSeq" id="WP_191755181.1">
    <property type="nucleotide sequence ID" value="NZ_JACSQM010000011.1"/>
</dbReference>
<proteinExistence type="predicted"/>
<reference evidence="1 2" key="1">
    <citation type="submission" date="2020-08" db="EMBL/GenBank/DDBJ databases">
        <title>A Genomic Blueprint of the Chicken Gut Microbiome.</title>
        <authorList>
            <person name="Gilroy R."/>
            <person name="Ravi A."/>
            <person name="Getino M."/>
            <person name="Pursley I."/>
            <person name="Horton D.L."/>
            <person name="Alikhan N.-F."/>
            <person name="Baker D."/>
            <person name="Gharbi K."/>
            <person name="Hall N."/>
            <person name="Watson M."/>
            <person name="Adriaenssens E.M."/>
            <person name="Foster-Nyarko E."/>
            <person name="Jarju S."/>
            <person name="Secka A."/>
            <person name="Antonio M."/>
            <person name="Oren A."/>
            <person name="Chaudhuri R."/>
            <person name="La Ragione R.M."/>
            <person name="Hildebrand F."/>
            <person name="Pallen M.J."/>
        </authorList>
    </citation>
    <scope>NUCLEOTIDE SEQUENCE [LARGE SCALE GENOMIC DNA]</scope>
    <source>
        <strain evidence="1 2">Sa2CUA10</strain>
    </source>
</reference>
<name>A0ABR8SRE1_9BACL</name>
<organism evidence="1 2">
    <name type="scientific">Fictibacillus norfolkensis</name>
    <dbReference type="NCBI Taxonomy" id="2762233"/>
    <lineage>
        <taxon>Bacteria</taxon>
        <taxon>Bacillati</taxon>
        <taxon>Bacillota</taxon>
        <taxon>Bacilli</taxon>
        <taxon>Bacillales</taxon>
        <taxon>Fictibacillaceae</taxon>
        <taxon>Fictibacillus</taxon>
    </lineage>
</organism>